<dbReference type="InterPro" id="IPR007833">
    <property type="entry name" value="Capsule_polysaccharide_synth"/>
</dbReference>
<gene>
    <name evidence="1" type="ORF">S06H3_19354</name>
</gene>
<sequence>MPYDAQITLRAPHFQEQHKAVTLCAQSIPEGYTLYVKEHPHAKGAIPLGWLERMVSSPNVKLVDPDINAHKMIANSQCIITINSDVGWEALLHYKPVVVLANPFYGHLGLTFDVDCFRYSGVSRVTYDEKSETRLPATIREALAQERTDEEKVIRLVNAVMKSLYPGFFYKRRGEFNTDVSNAENIVDSMLKEYSKLEEVDHLKSIDYAIPPATAFVF</sequence>
<dbReference type="EMBL" id="BARV01009899">
    <property type="protein sequence ID" value="GAI05349.1"/>
    <property type="molecule type" value="Genomic_DNA"/>
</dbReference>
<dbReference type="InterPro" id="IPR043148">
    <property type="entry name" value="TagF_C"/>
</dbReference>
<organism evidence="1">
    <name type="scientific">marine sediment metagenome</name>
    <dbReference type="NCBI Taxonomy" id="412755"/>
    <lineage>
        <taxon>unclassified sequences</taxon>
        <taxon>metagenomes</taxon>
        <taxon>ecological metagenomes</taxon>
    </lineage>
</organism>
<name>X1MG45_9ZZZZ</name>
<comment type="caution">
    <text evidence="1">The sequence shown here is derived from an EMBL/GenBank/DDBJ whole genome shotgun (WGS) entry which is preliminary data.</text>
</comment>
<dbReference type="Pfam" id="PF05159">
    <property type="entry name" value="Capsule_synth"/>
    <property type="match status" value="1"/>
</dbReference>
<evidence type="ECO:0000313" key="1">
    <source>
        <dbReference type="EMBL" id="GAI05349.1"/>
    </source>
</evidence>
<reference evidence="1" key="1">
    <citation type="journal article" date="2014" name="Front. Microbiol.">
        <title>High frequency of phylogenetically diverse reductive dehalogenase-homologous genes in deep subseafloor sedimentary metagenomes.</title>
        <authorList>
            <person name="Kawai M."/>
            <person name="Futagami T."/>
            <person name="Toyoda A."/>
            <person name="Takaki Y."/>
            <person name="Nishi S."/>
            <person name="Hori S."/>
            <person name="Arai W."/>
            <person name="Tsubouchi T."/>
            <person name="Morono Y."/>
            <person name="Uchiyama I."/>
            <person name="Ito T."/>
            <person name="Fujiyama A."/>
            <person name="Inagaki F."/>
            <person name="Takami H."/>
        </authorList>
    </citation>
    <scope>NUCLEOTIDE SEQUENCE</scope>
    <source>
        <strain evidence="1">Expedition CK06-06</strain>
    </source>
</reference>
<dbReference type="AlphaFoldDB" id="X1MG45"/>
<dbReference type="GO" id="GO:0000271">
    <property type="term" value="P:polysaccharide biosynthetic process"/>
    <property type="evidence" value="ECO:0007669"/>
    <property type="project" value="InterPro"/>
</dbReference>
<feature type="non-terminal residue" evidence="1">
    <location>
        <position position="218"/>
    </location>
</feature>
<dbReference type="GO" id="GO:0015774">
    <property type="term" value="P:polysaccharide transport"/>
    <property type="evidence" value="ECO:0007669"/>
    <property type="project" value="InterPro"/>
</dbReference>
<accession>X1MG45</accession>
<proteinExistence type="predicted"/>
<protein>
    <recommendedName>
        <fullName evidence="2">Capsule polysaccharide biosynthesis protein</fullName>
    </recommendedName>
</protein>
<dbReference type="Gene3D" id="3.40.50.12580">
    <property type="match status" value="1"/>
</dbReference>
<evidence type="ECO:0008006" key="2">
    <source>
        <dbReference type="Google" id="ProtNLM"/>
    </source>
</evidence>